<gene>
    <name evidence="2" type="ORF">BCR41DRAFT_426024</name>
</gene>
<proteinExistence type="predicted"/>
<feature type="chain" id="PRO_5013299576" description="Lysozyme-like domain-containing protein" evidence="1">
    <location>
        <begin position="29"/>
        <end position="221"/>
    </location>
</feature>
<evidence type="ECO:0000256" key="1">
    <source>
        <dbReference type="SAM" id="SignalP"/>
    </source>
</evidence>
<dbReference type="RefSeq" id="XP_021876395.1">
    <property type="nucleotide sequence ID" value="XM_022030668.1"/>
</dbReference>
<dbReference type="InParanoid" id="A0A1Y2GCK4"/>
<dbReference type="OrthoDB" id="2349272at2759"/>
<reference evidence="2 3" key="1">
    <citation type="submission" date="2016-07" db="EMBL/GenBank/DDBJ databases">
        <title>Pervasive Adenine N6-methylation of Active Genes in Fungi.</title>
        <authorList>
            <consortium name="DOE Joint Genome Institute"/>
            <person name="Mondo S.J."/>
            <person name="Dannebaum R.O."/>
            <person name="Kuo R.C."/>
            <person name="Labutti K."/>
            <person name="Haridas S."/>
            <person name="Kuo A."/>
            <person name="Salamov A."/>
            <person name="Ahrendt S.R."/>
            <person name="Lipzen A."/>
            <person name="Sullivan W."/>
            <person name="Andreopoulos W.B."/>
            <person name="Clum A."/>
            <person name="Lindquist E."/>
            <person name="Daum C."/>
            <person name="Ramamoorthy G.K."/>
            <person name="Gryganskyi A."/>
            <person name="Culley D."/>
            <person name="Magnuson J.K."/>
            <person name="James T.Y."/>
            <person name="O'Malley M.A."/>
            <person name="Stajich J.E."/>
            <person name="Spatafora J.W."/>
            <person name="Visel A."/>
            <person name="Grigoriev I.V."/>
        </authorList>
    </citation>
    <scope>NUCLEOTIDE SEQUENCE [LARGE SCALE GENOMIC DNA]</scope>
    <source>
        <strain evidence="2 3">NRRL 3116</strain>
    </source>
</reference>
<sequence>MRGRSSFSVLMVLVAFIVTLFLSETVSSAPTKKPTPKPKPARGLITLKQLTKAFAGNCPPKTVGDAITCKDALPYINAAIKKYKLKTKGQQAAYIANMAYEGGYLKYNHNLVNPTQGTRSIMPAVSLRIFVDANKPVQKLFPGYPNINNDSIVGVLIKRKLDFEPGAWWTVAGPGCAKVAAGLRASEDSFVAWEKGCINGGLETIPDRARIYKAVYAAIAK</sequence>
<organism evidence="2 3">
    <name type="scientific">Lobosporangium transversale</name>
    <dbReference type="NCBI Taxonomy" id="64571"/>
    <lineage>
        <taxon>Eukaryota</taxon>
        <taxon>Fungi</taxon>
        <taxon>Fungi incertae sedis</taxon>
        <taxon>Mucoromycota</taxon>
        <taxon>Mortierellomycotina</taxon>
        <taxon>Mortierellomycetes</taxon>
        <taxon>Mortierellales</taxon>
        <taxon>Mortierellaceae</taxon>
        <taxon>Lobosporangium</taxon>
    </lineage>
</organism>
<keyword evidence="1" id="KW-0732">Signal</keyword>
<evidence type="ECO:0000313" key="3">
    <source>
        <dbReference type="Proteomes" id="UP000193648"/>
    </source>
</evidence>
<accession>A0A1Y2GCK4</accession>
<dbReference type="GeneID" id="33572509"/>
<dbReference type="Proteomes" id="UP000193648">
    <property type="component" value="Unassembled WGS sequence"/>
</dbReference>
<dbReference type="AlphaFoldDB" id="A0A1Y2GCK4"/>
<evidence type="ECO:0000313" key="2">
    <source>
        <dbReference type="EMBL" id="ORZ04181.1"/>
    </source>
</evidence>
<keyword evidence="3" id="KW-1185">Reference proteome</keyword>
<protein>
    <recommendedName>
        <fullName evidence="4">Lysozyme-like domain-containing protein</fullName>
    </recommendedName>
</protein>
<evidence type="ECO:0008006" key="4">
    <source>
        <dbReference type="Google" id="ProtNLM"/>
    </source>
</evidence>
<comment type="caution">
    <text evidence="2">The sequence shown here is derived from an EMBL/GenBank/DDBJ whole genome shotgun (WGS) entry which is preliminary data.</text>
</comment>
<name>A0A1Y2GCK4_9FUNG</name>
<feature type="signal peptide" evidence="1">
    <location>
        <begin position="1"/>
        <end position="28"/>
    </location>
</feature>
<dbReference type="EMBL" id="MCFF01000059">
    <property type="protein sequence ID" value="ORZ04181.1"/>
    <property type="molecule type" value="Genomic_DNA"/>
</dbReference>